<dbReference type="Gene3D" id="2.160.10.10">
    <property type="entry name" value="Hexapeptide repeat proteins"/>
    <property type="match status" value="1"/>
</dbReference>
<evidence type="ECO:0000313" key="3">
    <source>
        <dbReference type="EMBL" id="MBM3331444.1"/>
    </source>
</evidence>
<reference evidence="3" key="1">
    <citation type="submission" date="2019-03" db="EMBL/GenBank/DDBJ databases">
        <title>Lake Tanganyika Metagenome-Assembled Genomes (MAGs).</title>
        <authorList>
            <person name="Tran P."/>
        </authorList>
    </citation>
    <scope>NUCLEOTIDE SEQUENCE</scope>
    <source>
        <strain evidence="3">K_DeepCast_150m_m2_040</strain>
    </source>
</reference>
<dbReference type="InterPro" id="IPR020019">
    <property type="entry name" value="AcTrfase_PglD-like"/>
</dbReference>
<feature type="binding site" evidence="1">
    <location>
        <position position="168"/>
    </location>
    <ligand>
        <name>acetyl-CoA</name>
        <dbReference type="ChEBI" id="CHEBI:57288"/>
    </ligand>
</feature>
<dbReference type="PANTHER" id="PTHR43300:SF7">
    <property type="entry name" value="UDP-N-ACETYLBACILLOSAMINE N-ACETYLTRANSFERASE"/>
    <property type="match status" value="1"/>
</dbReference>
<dbReference type="Gene3D" id="3.40.50.20">
    <property type="match status" value="1"/>
</dbReference>
<evidence type="ECO:0000256" key="1">
    <source>
        <dbReference type="PIRSR" id="PIRSR620019-2"/>
    </source>
</evidence>
<feature type="binding site" evidence="1">
    <location>
        <position position="147"/>
    </location>
    <ligand>
        <name>acetyl-CoA</name>
        <dbReference type="ChEBI" id="CHEBI:57288"/>
    </ligand>
</feature>
<dbReference type="InterPro" id="IPR050179">
    <property type="entry name" value="Trans_hexapeptide_repeat"/>
</dbReference>
<evidence type="ECO:0000259" key="2">
    <source>
        <dbReference type="Pfam" id="PF17836"/>
    </source>
</evidence>
<protein>
    <submittedName>
        <fullName evidence="3">Acetyltransferase</fullName>
    </submittedName>
</protein>
<comment type="caution">
    <text evidence="3">The sequence shown here is derived from an EMBL/GenBank/DDBJ whole genome shotgun (WGS) entry which is preliminary data.</text>
</comment>
<feature type="domain" description="PglD N-terminal" evidence="2">
    <location>
        <begin position="2"/>
        <end position="81"/>
    </location>
</feature>
<dbReference type="EMBL" id="VGIR01000030">
    <property type="protein sequence ID" value="MBM3331444.1"/>
    <property type="molecule type" value="Genomic_DNA"/>
</dbReference>
<gene>
    <name evidence="3" type="ORF">FJY68_06275</name>
</gene>
<dbReference type="Proteomes" id="UP000779900">
    <property type="component" value="Unassembled WGS sequence"/>
</dbReference>
<dbReference type="InterPro" id="IPR011004">
    <property type="entry name" value="Trimer_LpxA-like_sf"/>
</dbReference>
<dbReference type="AlphaFoldDB" id="A0A937XFJ9"/>
<dbReference type="NCBIfam" id="TIGR03570">
    <property type="entry name" value="NeuD_NnaD"/>
    <property type="match status" value="1"/>
</dbReference>
<accession>A0A937XFJ9</accession>
<dbReference type="CDD" id="cd03360">
    <property type="entry name" value="LbH_AT_putative"/>
    <property type="match status" value="1"/>
</dbReference>
<sequence>MRVLIIGAGGHGQVVADILLRMSERTVAVEPIGFLDDNPALSGRQVLGLPVLGTTAAFASVAHDAFIVAIGDNATRRRITEPLLRSGERLATAQHPDAVIARDVSIGPGTTVCAGAVVNPGSVVGSCVLLNTGCSIDHHNLIGDYAHVAPGVRLGGQVVVGEGALVGIGAMVTPRLCIGAWCVVGAGSLVHHDVPSGVMVVGNPARVLDGPAEKDEM</sequence>
<dbReference type="SUPFAM" id="SSF51161">
    <property type="entry name" value="Trimeric LpxA-like enzymes"/>
    <property type="match status" value="1"/>
</dbReference>
<proteinExistence type="predicted"/>
<dbReference type="InterPro" id="IPR041561">
    <property type="entry name" value="PglD_N"/>
</dbReference>
<name>A0A937XFJ9_UNCW3</name>
<dbReference type="PANTHER" id="PTHR43300">
    <property type="entry name" value="ACETYLTRANSFERASE"/>
    <property type="match status" value="1"/>
</dbReference>
<dbReference type="Pfam" id="PF17836">
    <property type="entry name" value="PglD_N"/>
    <property type="match status" value="1"/>
</dbReference>
<feature type="binding site" evidence="1">
    <location>
        <position position="71"/>
    </location>
    <ligand>
        <name>substrate</name>
    </ligand>
</feature>
<organism evidence="3 4">
    <name type="scientific">candidate division WOR-3 bacterium</name>
    <dbReference type="NCBI Taxonomy" id="2052148"/>
    <lineage>
        <taxon>Bacteria</taxon>
        <taxon>Bacteria division WOR-3</taxon>
    </lineage>
</organism>
<evidence type="ECO:0000313" key="4">
    <source>
        <dbReference type="Proteomes" id="UP000779900"/>
    </source>
</evidence>